<feature type="region of interest" description="Disordered" evidence="1">
    <location>
        <begin position="37"/>
        <end position="78"/>
    </location>
</feature>
<keyword evidence="4" id="KW-1185">Reference proteome</keyword>
<reference evidence="3 4" key="1">
    <citation type="submission" date="2021-01" db="EMBL/GenBank/DDBJ databases">
        <title>Streptomyces acididurans sp. nov., isolated from a peat swamp forest soil.</title>
        <authorList>
            <person name="Chantavorakit T."/>
            <person name="Duangmal K."/>
        </authorList>
    </citation>
    <scope>NUCLEOTIDE SEQUENCE [LARGE SCALE GENOMIC DNA]</scope>
    <source>
        <strain evidence="3 4">KK5PA1</strain>
    </source>
</reference>
<dbReference type="RefSeq" id="WP_205360193.1">
    <property type="nucleotide sequence ID" value="NZ_JADKYB010000017.1"/>
</dbReference>
<evidence type="ECO:0000256" key="2">
    <source>
        <dbReference type="SAM" id="Phobius"/>
    </source>
</evidence>
<dbReference type="EMBL" id="JADKYB010000017">
    <property type="protein sequence ID" value="MBM9508320.1"/>
    <property type="molecule type" value="Genomic_DNA"/>
</dbReference>
<protein>
    <submittedName>
        <fullName evidence="3">Uncharacterized protein</fullName>
    </submittedName>
</protein>
<comment type="caution">
    <text evidence="3">The sequence shown here is derived from an EMBL/GenBank/DDBJ whole genome shotgun (WGS) entry which is preliminary data.</text>
</comment>
<sequence>MPDDDEFASVVLDEDFVRSALFHEPTARERMLAVAEGPMLPPGAPGRRRRPAAVPELDDDEAESDELYAAGHPYRGSTTRWHRPVAWALAVVMGIGVVALSFAAVYRGAGGGRQPAPTAPSSGSVGTVDPGSGTVATTGGSPAGARSTVPVLTTPLP</sequence>
<gene>
    <name evidence="3" type="ORF">ITX44_27950</name>
</gene>
<keyword evidence="2" id="KW-0472">Membrane</keyword>
<evidence type="ECO:0000313" key="3">
    <source>
        <dbReference type="EMBL" id="MBM9508320.1"/>
    </source>
</evidence>
<organism evidence="3 4">
    <name type="scientific">Actinacidiphila acididurans</name>
    <dbReference type="NCBI Taxonomy" id="2784346"/>
    <lineage>
        <taxon>Bacteria</taxon>
        <taxon>Bacillati</taxon>
        <taxon>Actinomycetota</taxon>
        <taxon>Actinomycetes</taxon>
        <taxon>Kitasatosporales</taxon>
        <taxon>Streptomycetaceae</taxon>
        <taxon>Actinacidiphila</taxon>
    </lineage>
</organism>
<evidence type="ECO:0000256" key="1">
    <source>
        <dbReference type="SAM" id="MobiDB-lite"/>
    </source>
</evidence>
<feature type="transmembrane region" description="Helical" evidence="2">
    <location>
        <begin position="85"/>
        <end position="106"/>
    </location>
</feature>
<keyword evidence="2" id="KW-1133">Transmembrane helix</keyword>
<proteinExistence type="predicted"/>
<evidence type="ECO:0000313" key="4">
    <source>
        <dbReference type="Proteomes" id="UP000749040"/>
    </source>
</evidence>
<keyword evidence="2" id="KW-0812">Transmembrane</keyword>
<feature type="region of interest" description="Disordered" evidence="1">
    <location>
        <begin position="110"/>
        <end position="157"/>
    </location>
</feature>
<feature type="compositionally biased region" description="Acidic residues" evidence="1">
    <location>
        <begin position="56"/>
        <end position="66"/>
    </location>
</feature>
<accession>A0ABS2TYA0</accession>
<dbReference type="Proteomes" id="UP000749040">
    <property type="component" value="Unassembled WGS sequence"/>
</dbReference>
<name>A0ABS2TYA0_9ACTN</name>